<name>A0ABS1DE17_9PROT</name>
<dbReference type="PANTHER" id="PTHR30290:SF9">
    <property type="entry name" value="OLIGOPEPTIDE-BINDING PROTEIN APPA"/>
    <property type="match status" value="1"/>
</dbReference>
<keyword evidence="4" id="KW-0732">Signal</keyword>
<gene>
    <name evidence="6" type="ORF">CKO28_11590</name>
</gene>
<dbReference type="NCBIfam" id="TIGR01409">
    <property type="entry name" value="TAT_signal_seq"/>
    <property type="match status" value="1"/>
</dbReference>
<dbReference type="InterPro" id="IPR019546">
    <property type="entry name" value="TAT_signal_bac_arc"/>
</dbReference>
<evidence type="ECO:0000256" key="3">
    <source>
        <dbReference type="ARBA" id="ARBA00022448"/>
    </source>
</evidence>
<dbReference type="InterPro" id="IPR006311">
    <property type="entry name" value="TAT_signal"/>
</dbReference>
<evidence type="ECO:0000256" key="4">
    <source>
        <dbReference type="ARBA" id="ARBA00022729"/>
    </source>
</evidence>
<dbReference type="InterPro" id="IPR030678">
    <property type="entry name" value="Peptide/Ni-bd"/>
</dbReference>
<protein>
    <submittedName>
        <fullName evidence="6">Peptide ABC transporter substrate-binding protein</fullName>
    </submittedName>
</protein>
<dbReference type="Pfam" id="PF00496">
    <property type="entry name" value="SBP_bac_5"/>
    <property type="match status" value="1"/>
</dbReference>
<feature type="domain" description="Solute-binding protein family 5" evidence="5">
    <location>
        <begin position="96"/>
        <end position="449"/>
    </location>
</feature>
<dbReference type="SUPFAM" id="SSF53850">
    <property type="entry name" value="Periplasmic binding protein-like II"/>
    <property type="match status" value="1"/>
</dbReference>
<dbReference type="PIRSF" id="PIRSF002741">
    <property type="entry name" value="MppA"/>
    <property type="match status" value="1"/>
</dbReference>
<organism evidence="6 7">
    <name type="scientific">Rhodovibrio sodomensis</name>
    <dbReference type="NCBI Taxonomy" id="1088"/>
    <lineage>
        <taxon>Bacteria</taxon>
        <taxon>Pseudomonadati</taxon>
        <taxon>Pseudomonadota</taxon>
        <taxon>Alphaproteobacteria</taxon>
        <taxon>Rhodospirillales</taxon>
        <taxon>Rhodovibrionaceae</taxon>
        <taxon>Rhodovibrio</taxon>
    </lineage>
</organism>
<dbReference type="Gene3D" id="3.40.190.10">
    <property type="entry name" value="Periplasmic binding protein-like II"/>
    <property type="match status" value="1"/>
</dbReference>
<comment type="caution">
    <text evidence="6">The sequence shown here is derived from an EMBL/GenBank/DDBJ whole genome shotgun (WGS) entry which is preliminary data.</text>
</comment>
<comment type="similarity">
    <text evidence="2">Belongs to the bacterial solute-binding protein 5 family.</text>
</comment>
<evidence type="ECO:0000313" key="7">
    <source>
        <dbReference type="Proteomes" id="UP001296873"/>
    </source>
</evidence>
<keyword evidence="7" id="KW-1185">Reference proteome</keyword>
<proteinExistence type="inferred from homology"/>
<dbReference type="InterPro" id="IPR000914">
    <property type="entry name" value="SBP_5_dom"/>
</dbReference>
<dbReference type="PANTHER" id="PTHR30290">
    <property type="entry name" value="PERIPLASMIC BINDING COMPONENT OF ABC TRANSPORTER"/>
    <property type="match status" value="1"/>
</dbReference>
<dbReference type="Proteomes" id="UP001296873">
    <property type="component" value="Unassembled WGS sequence"/>
</dbReference>
<keyword evidence="3" id="KW-0813">Transport</keyword>
<reference evidence="6 7" key="1">
    <citation type="journal article" date="2020" name="Microorganisms">
        <title>Osmotic Adaptation and Compatible Solute Biosynthesis of Phototrophic Bacteria as Revealed from Genome Analyses.</title>
        <authorList>
            <person name="Imhoff J.F."/>
            <person name="Rahn T."/>
            <person name="Kunzel S."/>
            <person name="Keller A."/>
            <person name="Neulinger S.C."/>
        </authorList>
    </citation>
    <scope>NUCLEOTIDE SEQUENCE [LARGE SCALE GENOMIC DNA]</scope>
    <source>
        <strain evidence="6 7">DSM 9895</strain>
    </source>
</reference>
<dbReference type="EMBL" id="NRRL01000028">
    <property type="protein sequence ID" value="MBK1668670.1"/>
    <property type="molecule type" value="Genomic_DNA"/>
</dbReference>
<evidence type="ECO:0000313" key="6">
    <source>
        <dbReference type="EMBL" id="MBK1668670.1"/>
    </source>
</evidence>
<evidence type="ECO:0000256" key="1">
    <source>
        <dbReference type="ARBA" id="ARBA00004418"/>
    </source>
</evidence>
<comment type="subcellular location">
    <subcellularLocation>
        <location evidence="1">Periplasm</location>
    </subcellularLocation>
</comment>
<dbReference type="Gene3D" id="3.10.105.10">
    <property type="entry name" value="Dipeptide-binding Protein, Domain 3"/>
    <property type="match status" value="1"/>
</dbReference>
<evidence type="ECO:0000259" key="5">
    <source>
        <dbReference type="Pfam" id="PF00496"/>
    </source>
</evidence>
<sequence>MTDQDIRLPKAALDRRGFLKGTAAVGAGAMLANMPITRHAFAQGAKGGTLRARAYADIDALDPGFYQNAYNVDVMNCIYSKLIHYKPGREWDWELQAAESIEQVDSTHIRFKLREGMMFTGGYGEMTAEDVKFSFERIIQHDSPVKGDWGPLERVDVEDKYTGVIVLNEPFQPLWNITLPYGCGHIVSKKAVMEATKNGGNFGMEPPCFSGPYVLAEWKPDQYVKLTRNPDYTGPDEVAFDEIRIFPMDDEKTAEIAYEAGDIDYTGISLASLNRYKQDKPDNTTIREHPSLYYVWIGMNTDHPKLKDKRVRQAIQYAINVPQILQAAYFGQAEVANGIVAPGLIGHRERTIVPPEGNQAKAKQLLAEAGAEGLEVTVDTLNASKWKTIAEIAQAQLAQVGITLQINVQDSGSFWTLGMESEGDRWKDLQLIINRFSMVPDPYYATQWFTCEQVGVWNWERFCNEKYDKLHNKAVSETDPEKRDRMYREMQDIMEESGAYRFLTHEGSPIMYRNTIVEPATRPDGRPLYRYANKA</sequence>
<accession>A0ABS1DE17</accession>
<dbReference type="RefSeq" id="WP_200340992.1">
    <property type="nucleotide sequence ID" value="NZ_NRRL01000028.1"/>
</dbReference>
<dbReference type="PROSITE" id="PS51318">
    <property type="entry name" value="TAT"/>
    <property type="match status" value="1"/>
</dbReference>
<evidence type="ECO:0000256" key="2">
    <source>
        <dbReference type="ARBA" id="ARBA00005695"/>
    </source>
</evidence>
<dbReference type="InterPro" id="IPR039424">
    <property type="entry name" value="SBP_5"/>
</dbReference>